<dbReference type="PANTHER" id="PTHR44591">
    <property type="entry name" value="STRESS RESPONSE REGULATOR PROTEIN 1"/>
    <property type="match status" value="1"/>
</dbReference>
<accession>A0ABY0IUB4</accession>
<gene>
    <name evidence="4" type="ORF">EV678_1353</name>
</gene>
<feature type="modified residue" description="4-aspartylphosphate" evidence="2">
    <location>
        <position position="65"/>
    </location>
</feature>
<name>A0ABY0IUB4_9RHOO</name>
<dbReference type="Gene3D" id="3.40.50.2300">
    <property type="match status" value="2"/>
</dbReference>
<feature type="domain" description="Response regulatory" evidence="3">
    <location>
        <begin position="11"/>
        <end position="131"/>
    </location>
</feature>
<sequence>MQIVDQNNIRHILVVDDEPNIVSAVQRELASPPHGRYRYQVTGCTDPLQALAKAREQSFDAVISDYRMPDMDGLEFLKELTLLQPECARLVLSGQTDMATLIRMVNETHIYRFIPKPWHDYYLKSSLAQAIGYHQTLRQHRELAAVVRQRQISVPPLPEGNMEQILIVDHDPGVLGSLSRVLTHHSEVDDLYLAIRAEVAHATTPVLQEGKISVQVTPSARHALELVKNNTFSCIIADRKMPEMDGVELLQRFADLQPDCFRILISNEICEGDLIQAIGGANIFAFIQKPWSDFELKTSIAQALAQRRMLLENRQLAEIVQQAGAV</sequence>
<dbReference type="SUPFAM" id="SSF52172">
    <property type="entry name" value="CheY-like"/>
    <property type="match status" value="2"/>
</dbReference>
<dbReference type="PROSITE" id="PS50110">
    <property type="entry name" value="RESPONSE_REGULATORY"/>
    <property type="match status" value="2"/>
</dbReference>
<reference evidence="4 5" key="1">
    <citation type="submission" date="2019-02" db="EMBL/GenBank/DDBJ databases">
        <title>Genomic Encyclopedia of Type Strains, Phase IV (KMG-IV): sequencing the most valuable type-strain genomes for metagenomic binning, comparative biology and taxonomic classification.</title>
        <authorList>
            <person name="Goeker M."/>
        </authorList>
    </citation>
    <scope>NUCLEOTIDE SEQUENCE [LARGE SCALE GENOMIC DNA]</scope>
    <source>
        <strain evidence="4 5">DSM 21223</strain>
    </source>
</reference>
<evidence type="ECO:0000256" key="1">
    <source>
        <dbReference type="ARBA" id="ARBA00022553"/>
    </source>
</evidence>
<protein>
    <submittedName>
        <fullName evidence="4">Response regulator receiver domain-containing protein</fullName>
    </submittedName>
</protein>
<dbReference type="PANTHER" id="PTHR44591:SF19">
    <property type="entry name" value="TWO-COMPONENT RESPONSE REGULATOR-RELATED"/>
    <property type="match status" value="1"/>
</dbReference>
<dbReference type="InterPro" id="IPR011006">
    <property type="entry name" value="CheY-like_superfamily"/>
</dbReference>
<dbReference type="RefSeq" id="WP_130458940.1">
    <property type="nucleotide sequence ID" value="NZ_SHKM01000001.1"/>
</dbReference>
<dbReference type="InterPro" id="IPR001789">
    <property type="entry name" value="Sig_transdc_resp-reg_receiver"/>
</dbReference>
<comment type="caution">
    <text evidence="4">The sequence shown here is derived from an EMBL/GenBank/DDBJ whole genome shotgun (WGS) entry which is preliminary data.</text>
</comment>
<evidence type="ECO:0000256" key="2">
    <source>
        <dbReference type="PROSITE-ProRule" id="PRU00169"/>
    </source>
</evidence>
<keyword evidence="5" id="KW-1185">Reference proteome</keyword>
<feature type="domain" description="Response regulatory" evidence="3">
    <location>
        <begin position="164"/>
        <end position="304"/>
    </location>
</feature>
<proteinExistence type="predicted"/>
<evidence type="ECO:0000313" key="5">
    <source>
        <dbReference type="Proteomes" id="UP000292136"/>
    </source>
</evidence>
<keyword evidence="1 2" id="KW-0597">Phosphoprotein</keyword>
<evidence type="ECO:0000259" key="3">
    <source>
        <dbReference type="PROSITE" id="PS50110"/>
    </source>
</evidence>
<dbReference type="Pfam" id="PF00072">
    <property type="entry name" value="Response_reg"/>
    <property type="match status" value="2"/>
</dbReference>
<dbReference type="EMBL" id="SHKM01000001">
    <property type="protein sequence ID" value="RZT90535.1"/>
    <property type="molecule type" value="Genomic_DNA"/>
</dbReference>
<organism evidence="4 5">
    <name type="scientific">Azospira oryzae</name>
    <dbReference type="NCBI Taxonomy" id="146939"/>
    <lineage>
        <taxon>Bacteria</taxon>
        <taxon>Pseudomonadati</taxon>
        <taxon>Pseudomonadota</taxon>
        <taxon>Betaproteobacteria</taxon>
        <taxon>Rhodocyclales</taxon>
        <taxon>Rhodocyclaceae</taxon>
        <taxon>Azospira</taxon>
    </lineage>
</organism>
<dbReference type="InterPro" id="IPR050595">
    <property type="entry name" value="Bact_response_regulator"/>
</dbReference>
<evidence type="ECO:0000313" key="4">
    <source>
        <dbReference type="EMBL" id="RZT90535.1"/>
    </source>
</evidence>
<dbReference type="CDD" id="cd17569">
    <property type="entry name" value="REC_HupR-like"/>
    <property type="match status" value="1"/>
</dbReference>
<dbReference type="Proteomes" id="UP000292136">
    <property type="component" value="Unassembled WGS sequence"/>
</dbReference>
<feature type="modified residue" description="4-aspartylphosphate" evidence="2">
    <location>
        <position position="238"/>
    </location>
</feature>
<dbReference type="SMART" id="SM00448">
    <property type="entry name" value="REC"/>
    <property type="match status" value="2"/>
</dbReference>